<reference evidence="1" key="2">
    <citation type="journal article" date="2015" name="Data Brief">
        <title>Shoot transcriptome of the giant reed, Arundo donax.</title>
        <authorList>
            <person name="Barrero R.A."/>
            <person name="Guerrero F.D."/>
            <person name="Moolhuijzen P."/>
            <person name="Goolsby J.A."/>
            <person name="Tidwell J."/>
            <person name="Bellgard S.E."/>
            <person name="Bellgard M.I."/>
        </authorList>
    </citation>
    <scope>NUCLEOTIDE SEQUENCE</scope>
    <source>
        <tissue evidence="1">Shoot tissue taken approximately 20 cm above the soil surface</tissue>
    </source>
</reference>
<accession>A0A0A8XXA5</accession>
<protein>
    <submittedName>
        <fullName evidence="1">Uncharacterized protein</fullName>
    </submittedName>
</protein>
<evidence type="ECO:0000313" key="1">
    <source>
        <dbReference type="EMBL" id="JAD16347.1"/>
    </source>
</evidence>
<proteinExistence type="predicted"/>
<organism evidence="1">
    <name type="scientific">Arundo donax</name>
    <name type="common">Giant reed</name>
    <name type="synonym">Donax arundinaceus</name>
    <dbReference type="NCBI Taxonomy" id="35708"/>
    <lineage>
        <taxon>Eukaryota</taxon>
        <taxon>Viridiplantae</taxon>
        <taxon>Streptophyta</taxon>
        <taxon>Embryophyta</taxon>
        <taxon>Tracheophyta</taxon>
        <taxon>Spermatophyta</taxon>
        <taxon>Magnoliopsida</taxon>
        <taxon>Liliopsida</taxon>
        <taxon>Poales</taxon>
        <taxon>Poaceae</taxon>
        <taxon>PACMAD clade</taxon>
        <taxon>Arundinoideae</taxon>
        <taxon>Arundineae</taxon>
        <taxon>Arundo</taxon>
    </lineage>
</organism>
<sequence length="39" mass="4278">MYRRGHGDSLLLLGVCGLFDHRINRVGDRPPQGGDEGNV</sequence>
<dbReference type="AlphaFoldDB" id="A0A0A8XXA5"/>
<name>A0A0A8XXA5_ARUDO</name>
<reference evidence="1" key="1">
    <citation type="submission" date="2014-09" db="EMBL/GenBank/DDBJ databases">
        <authorList>
            <person name="Magalhaes I.L.F."/>
            <person name="Oliveira U."/>
            <person name="Santos F.R."/>
            <person name="Vidigal T.H.D.A."/>
            <person name="Brescovit A.D."/>
            <person name="Santos A.J."/>
        </authorList>
    </citation>
    <scope>NUCLEOTIDE SEQUENCE</scope>
    <source>
        <tissue evidence="1">Shoot tissue taken approximately 20 cm above the soil surface</tissue>
    </source>
</reference>
<dbReference type="EMBL" id="GBRH01281548">
    <property type="protein sequence ID" value="JAD16347.1"/>
    <property type="molecule type" value="Transcribed_RNA"/>
</dbReference>